<reference evidence="1 2" key="1">
    <citation type="submission" date="2024-10" db="EMBL/GenBank/DDBJ databases">
        <authorList>
            <person name="Kim D."/>
        </authorList>
    </citation>
    <scope>NUCLEOTIDE SEQUENCE [LARGE SCALE GENOMIC DNA]</scope>
    <source>
        <strain evidence="1">BH-2024</strain>
    </source>
</reference>
<evidence type="ECO:0000313" key="1">
    <source>
        <dbReference type="EMBL" id="KAL3124792.1"/>
    </source>
</evidence>
<sequence length="88" mass="9480">MLKVQQIGIAEALCAAIERLAKEMQLLMARNIELTGGNALFPNKHIAAVLLFNALLRSSPISSHCQRIAAVSEDVAPIFNALLRTVGL</sequence>
<evidence type="ECO:0000313" key="2">
    <source>
        <dbReference type="Proteomes" id="UP001620626"/>
    </source>
</evidence>
<comment type="caution">
    <text evidence="1">The sequence shown here is derived from an EMBL/GenBank/DDBJ whole genome shotgun (WGS) entry which is preliminary data.</text>
</comment>
<keyword evidence="2" id="KW-1185">Reference proteome</keyword>
<protein>
    <submittedName>
        <fullName evidence="1">Uncharacterized protein</fullName>
    </submittedName>
</protein>
<name>A0ABD2MB90_9BILA</name>
<gene>
    <name evidence="1" type="ORF">niasHT_003178</name>
</gene>
<accession>A0ABD2MB90</accession>
<dbReference type="AlphaFoldDB" id="A0ABD2MB90"/>
<dbReference type="EMBL" id="JBICBT010000063">
    <property type="protein sequence ID" value="KAL3124792.1"/>
    <property type="molecule type" value="Genomic_DNA"/>
</dbReference>
<dbReference type="Proteomes" id="UP001620626">
    <property type="component" value="Unassembled WGS sequence"/>
</dbReference>
<organism evidence="1 2">
    <name type="scientific">Heterodera trifolii</name>
    <dbReference type="NCBI Taxonomy" id="157864"/>
    <lineage>
        <taxon>Eukaryota</taxon>
        <taxon>Metazoa</taxon>
        <taxon>Ecdysozoa</taxon>
        <taxon>Nematoda</taxon>
        <taxon>Chromadorea</taxon>
        <taxon>Rhabditida</taxon>
        <taxon>Tylenchina</taxon>
        <taxon>Tylenchomorpha</taxon>
        <taxon>Tylenchoidea</taxon>
        <taxon>Heteroderidae</taxon>
        <taxon>Heteroderinae</taxon>
        <taxon>Heterodera</taxon>
    </lineage>
</organism>
<proteinExistence type="predicted"/>